<dbReference type="AlphaFoldDB" id="A0A2T1E1U0"/>
<evidence type="ECO:0000256" key="1">
    <source>
        <dbReference type="SAM" id="MobiDB-lite"/>
    </source>
</evidence>
<reference evidence="3 4" key="2">
    <citation type="submission" date="2018-03" db="EMBL/GenBank/DDBJ databases">
        <title>The ancient ancestry and fast evolution of plastids.</title>
        <authorList>
            <person name="Moore K.R."/>
            <person name="Magnabosco C."/>
            <person name="Momper L."/>
            <person name="Gold D.A."/>
            <person name="Bosak T."/>
            <person name="Fournier G.P."/>
        </authorList>
    </citation>
    <scope>NUCLEOTIDE SEQUENCE [LARGE SCALE GENOMIC DNA]</scope>
    <source>
        <strain evidence="3 4">ULC18</strain>
    </source>
</reference>
<dbReference type="EMBL" id="PVWK01000101">
    <property type="protein sequence ID" value="PSB26708.1"/>
    <property type="molecule type" value="Genomic_DNA"/>
</dbReference>
<feature type="chain" id="PRO_5015759333" description="CsbD-like domain-containing protein" evidence="2">
    <location>
        <begin position="38"/>
        <end position="219"/>
    </location>
</feature>
<dbReference type="RefSeq" id="WP_106257875.1">
    <property type="nucleotide sequence ID" value="NZ_CAWNSW010000041.1"/>
</dbReference>
<feature type="region of interest" description="Disordered" evidence="1">
    <location>
        <begin position="42"/>
        <end position="61"/>
    </location>
</feature>
<feature type="compositionally biased region" description="Basic and acidic residues" evidence="1">
    <location>
        <begin position="200"/>
        <end position="219"/>
    </location>
</feature>
<feature type="signal peptide" evidence="2">
    <location>
        <begin position="1"/>
        <end position="37"/>
    </location>
</feature>
<feature type="region of interest" description="Disordered" evidence="1">
    <location>
        <begin position="145"/>
        <end position="219"/>
    </location>
</feature>
<name>A0A2T1E1U0_9CYAN</name>
<evidence type="ECO:0000313" key="3">
    <source>
        <dbReference type="EMBL" id="PSB26708.1"/>
    </source>
</evidence>
<sequence>MSKFLSFFKGMQLDRMLIIVAASLLMLFGTACSRANATDTATMKDLSGSSPNPPGQVQPYKGGMNNFDDVDTTRLDKGEVDAKAKALKDQVERNITQKGIDSPEQYVKNFRSGTPLNERIGNIGDDLGQSATDVKENLQQFGERGSKNLERNVKGLPGQASRTVDQAKQNAKAAGEDITRGVKEPIDKAGRAFNRAGDAVQDKADDTADAAERAVDRAL</sequence>
<accession>A0A2T1E1U0</accession>
<protein>
    <recommendedName>
        <fullName evidence="5">CsbD-like domain-containing protein</fullName>
    </recommendedName>
</protein>
<evidence type="ECO:0000313" key="4">
    <source>
        <dbReference type="Proteomes" id="UP000239576"/>
    </source>
</evidence>
<dbReference type="PROSITE" id="PS51257">
    <property type="entry name" value="PROKAR_LIPOPROTEIN"/>
    <property type="match status" value="1"/>
</dbReference>
<feature type="compositionally biased region" description="Basic and acidic residues" evidence="1">
    <location>
        <begin position="174"/>
        <end position="190"/>
    </location>
</feature>
<keyword evidence="2" id="KW-0732">Signal</keyword>
<organism evidence="3 4">
    <name type="scientific">Stenomitos frigidus ULC18</name>
    <dbReference type="NCBI Taxonomy" id="2107698"/>
    <lineage>
        <taxon>Bacteria</taxon>
        <taxon>Bacillati</taxon>
        <taxon>Cyanobacteriota</taxon>
        <taxon>Cyanophyceae</taxon>
        <taxon>Leptolyngbyales</taxon>
        <taxon>Leptolyngbyaceae</taxon>
        <taxon>Stenomitos</taxon>
    </lineage>
</organism>
<evidence type="ECO:0008006" key="5">
    <source>
        <dbReference type="Google" id="ProtNLM"/>
    </source>
</evidence>
<dbReference type="OrthoDB" id="461913at2"/>
<gene>
    <name evidence="3" type="ORF">C7B82_19095</name>
</gene>
<keyword evidence="4" id="KW-1185">Reference proteome</keyword>
<evidence type="ECO:0000256" key="2">
    <source>
        <dbReference type="SAM" id="SignalP"/>
    </source>
</evidence>
<proteinExistence type="predicted"/>
<feature type="compositionally biased region" description="Polar residues" evidence="1">
    <location>
        <begin position="160"/>
        <end position="169"/>
    </location>
</feature>
<dbReference type="Gene3D" id="1.20.120.20">
    <property type="entry name" value="Apolipoprotein"/>
    <property type="match status" value="1"/>
</dbReference>
<comment type="caution">
    <text evidence="3">The sequence shown here is derived from an EMBL/GenBank/DDBJ whole genome shotgun (WGS) entry which is preliminary data.</text>
</comment>
<reference evidence="4" key="1">
    <citation type="submission" date="2018-02" db="EMBL/GenBank/DDBJ databases">
        <authorList>
            <person name="Moore K."/>
            <person name="Momper L."/>
        </authorList>
    </citation>
    <scope>NUCLEOTIDE SEQUENCE [LARGE SCALE GENOMIC DNA]</scope>
    <source>
        <strain evidence="4">ULC18</strain>
    </source>
</reference>
<dbReference type="Proteomes" id="UP000239576">
    <property type="component" value="Unassembled WGS sequence"/>
</dbReference>